<dbReference type="SUPFAM" id="SSF52218">
    <property type="entry name" value="Flavoproteins"/>
    <property type="match status" value="1"/>
</dbReference>
<dbReference type="Pfam" id="PF02525">
    <property type="entry name" value="Flavodoxin_2"/>
    <property type="match status" value="1"/>
</dbReference>
<dbReference type="Gene3D" id="3.40.50.360">
    <property type="match status" value="1"/>
</dbReference>
<evidence type="ECO:0000313" key="4">
    <source>
        <dbReference type="EMBL" id="NIH56088.1"/>
    </source>
</evidence>
<dbReference type="PANTHER" id="PTHR10204">
    <property type="entry name" value="NAD P H OXIDOREDUCTASE-RELATED"/>
    <property type="match status" value="1"/>
</dbReference>
<dbReference type="RefSeq" id="WP_167164929.1">
    <property type="nucleotide sequence ID" value="NZ_BAAAOO010000002.1"/>
</dbReference>
<proteinExistence type="inferred from homology"/>
<keyword evidence="5" id="KW-1185">Reference proteome</keyword>
<sequence length="208" mass="22687">MNTTETGTATLVLVHIVYAHPSADSFTHALLEAFVAGLDDAGHRHTVSDLYAMGFDPVLGADEYVRESGYRAETPVPDDVAAEQAKLDAADVWAFVYPVWWTDCPAILKGWFDRVWTVGWAYKPGTLRRARSALVLCAAGHSVAQLRESGCHQAMETVMLADRIHDRADAGELHVFGGSAEVTGEGWAVRRQEHLEHAYQLGRGAGAK</sequence>
<feature type="domain" description="Flavodoxin-like fold" evidence="3">
    <location>
        <begin position="14"/>
        <end position="158"/>
    </location>
</feature>
<dbReference type="InterPro" id="IPR029039">
    <property type="entry name" value="Flavoprotein-like_sf"/>
</dbReference>
<dbReference type="GO" id="GO:0003955">
    <property type="term" value="F:NAD(P)H dehydrogenase (quinone) activity"/>
    <property type="evidence" value="ECO:0007669"/>
    <property type="project" value="UniProtKB-EC"/>
</dbReference>
<dbReference type="Proteomes" id="UP000749311">
    <property type="component" value="Unassembled WGS sequence"/>
</dbReference>
<evidence type="ECO:0000259" key="3">
    <source>
        <dbReference type="Pfam" id="PF02525"/>
    </source>
</evidence>
<evidence type="ECO:0000256" key="1">
    <source>
        <dbReference type="ARBA" id="ARBA00006252"/>
    </source>
</evidence>
<protein>
    <submittedName>
        <fullName evidence="4">NAD(P)H dehydrogenase (Quinone)</fullName>
        <ecNumber evidence="4">1.6.5.2</ecNumber>
    </submittedName>
</protein>
<dbReference type="InterPro" id="IPR003680">
    <property type="entry name" value="Flavodoxin_fold"/>
</dbReference>
<gene>
    <name evidence="4" type="ORF">FB473_000733</name>
</gene>
<dbReference type="InterPro" id="IPR051545">
    <property type="entry name" value="NAD(P)H_dehydrogenase_qn"/>
</dbReference>
<reference evidence="4 5" key="1">
    <citation type="submission" date="2020-02" db="EMBL/GenBank/DDBJ databases">
        <title>Sequencing the genomes of 1000 actinobacteria strains.</title>
        <authorList>
            <person name="Klenk H.-P."/>
        </authorList>
    </citation>
    <scope>NUCLEOTIDE SEQUENCE [LARGE SCALE GENOMIC DNA]</scope>
    <source>
        <strain evidence="4 5">DSM 19609</strain>
    </source>
</reference>
<name>A0ABX0SCG6_9ACTN</name>
<keyword evidence="2 4" id="KW-0560">Oxidoreductase</keyword>
<dbReference type="EC" id="1.6.5.2" evidence="4"/>
<accession>A0ABX0SCG6</accession>
<dbReference type="EMBL" id="JAAMOZ010000001">
    <property type="protein sequence ID" value="NIH56088.1"/>
    <property type="molecule type" value="Genomic_DNA"/>
</dbReference>
<evidence type="ECO:0000313" key="5">
    <source>
        <dbReference type="Proteomes" id="UP000749311"/>
    </source>
</evidence>
<evidence type="ECO:0000256" key="2">
    <source>
        <dbReference type="ARBA" id="ARBA00023002"/>
    </source>
</evidence>
<comment type="similarity">
    <text evidence="1">Belongs to the NAD(P)H dehydrogenase (quinone) family.</text>
</comment>
<comment type="caution">
    <text evidence="4">The sequence shown here is derived from an EMBL/GenBank/DDBJ whole genome shotgun (WGS) entry which is preliminary data.</text>
</comment>
<dbReference type="PANTHER" id="PTHR10204:SF34">
    <property type="entry name" value="NAD(P)H DEHYDROGENASE [QUINONE] 1 ISOFORM 1"/>
    <property type="match status" value="1"/>
</dbReference>
<organism evidence="4 5">
    <name type="scientific">Brooklawnia cerclae</name>
    <dbReference type="NCBI Taxonomy" id="349934"/>
    <lineage>
        <taxon>Bacteria</taxon>
        <taxon>Bacillati</taxon>
        <taxon>Actinomycetota</taxon>
        <taxon>Actinomycetes</taxon>
        <taxon>Propionibacteriales</taxon>
        <taxon>Propionibacteriaceae</taxon>
        <taxon>Brooklawnia</taxon>
    </lineage>
</organism>